<sequence>MSNSDSIALSSVVGDMYKPTAASGDWAMASSYDKSHPNWISTTLTANGDTLVKLTNMEDLEIHKTDGNTAFCIAAISGNVKIAVILFGKNPRLLWIRGQKDMLPIHLASAGHLHMVNFLFEKALQEMHIKSTL</sequence>
<evidence type="ECO:0000256" key="1">
    <source>
        <dbReference type="ARBA" id="ARBA00004413"/>
    </source>
</evidence>
<dbReference type="STRING" id="3880.G7IDB3"/>
<comment type="subcellular location">
    <subcellularLocation>
        <location evidence="1">Cell membrane</location>
        <topology evidence="1">Peripheral membrane protein</topology>
        <orientation evidence="1">Cytoplasmic side</orientation>
    </subcellularLocation>
</comment>
<dbReference type="HOGENOM" id="CLU_1909774_0_0_1"/>
<gene>
    <name evidence="2" type="ordered locus">MTR_1g113740</name>
</gene>
<dbReference type="PANTHER" id="PTHR47303:SF1">
    <property type="entry name" value="NF-KAPPA-B INHIBITOR BETA"/>
    <property type="match status" value="1"/>
</dbReference>
<dbReference type="Gene3D" id="1.25.40.20">
    <property type="entry name" value="Ankyrin repeat-containing domain"/>
    <property type="match status" value="1"/>
</dbReference>
<dbReference type="EMBL" id="CM001217">
    <property type="protein sequence ID" value="AES62919.1"/>
    <property type="molecule type" value="Genomic_DNA"/>
</dbReference>
<dbReference type="AlphaFoldDB" id="G7IDB3"/>
<reference evidence="2 4" key="1">
    <citation type="journal article" date="2011" name="Nature">
        <title>The Medicago genome provides insight into the evolution of rhizobial symbioses.</title>
        <authorList>
            <person name="Young N.D."/>
            <person name="Debelle F."/>
            <person name="Oldroyd G.E."/>
            <person name="Geurts R."/>
            <person name="Cannon S.B."/>
            <person name="Udvardi M.K."/>
            <person name="Benedito V.A."/>
            <person name="Mayer K.F."/>
            <person name="Gouzy J."/>
            <person name="Schoof H."/>
            <person name="Van de Peer Y."/>
            <person name="Proost S."/>
            <person name="Cook D.R."/>
            <person name="Meyers B.C."/>
            <person name="Spannagl M."/>
            <person name="Cheung F."/>
            <person name="De Mita S."/>
            <person name="Krishnakumar V."/>
            <person name="Gundlach H."/>
            <person name="Zhou S."/>
            <person name="Mudge J."/>
            <person name="Bharti A.K."/>
            <person name="Murray J.D."/>
            <person name="Naoumkina M.A."/>
            <person name="Rosen B."/>
            <person name="Silverstein K.A."/>
            <person name="Tang H."/>
            <person name="Rombauts S."/>
            <person name="Zhao P.X."/>
            <person name="Zhou P."/>
            <person name="Barbe V."/>
            <person name="Bardou P."/>
            <person name="Bechner M."/>
            <person name="Bellec A."/>
            <person name="Berger A."/>
            <person name="Berges H."/>
            <person name="Bidwell S."/>
            <person name="Bisseling T."/>
            <person name="Choisne N."/>
            <person name="Couloux A."/>
            <person name="Denny R."/>
            <person name="Deshpande S."/>
            <person name="Dai X."/>
            <person name="Doyle J.J."/>
            <person name="Dudez A.M."/>
            <person name="Farmer A.D."/>
            <person name="Fouteau S."/>
            <person name="Franken C."/>
            <person name="Gibelin C."/>
            <person name="Gish J."/>
            <person name="Goldstein S."/>
            <person name="Gonzalez A.J."/>
            <person name="Green P.J."/>
            <person name="Hallab A."/>
            <person name="Hartog M."/>
            <person name="Hua A."/>
            <person name="Humphray S.J."/>
            <person name="Jeong D.H."/>
            <person name="Jing Y."/>
            <person name="Jocker A."/>
            <person name="Kenton S.M."/>
            <person name="Kim D.J."/>
            <person name="Klee K."/>
            <person name="Lai H."/>
            <person name="Lang C."/>
            <person name="Lin S."/>
            <person name="Macmil S.L."/>
            <person name="Magdelenat G."/>
            <person name="Matthews L."/>
            <person name="McCorrison J."/>
            <person name="Monaghan E.L."/>
            <person name="Mun J.H."/>
            <person name="Najar F.Z."/>
            <person name="Nicholson C."/>
            <person name="Noirot C."/>
            <person name="O'Bleness M."/>
            <person name="Paule C.R."/>
            <person name="Poulain J."/>
            <person name="Prion F."/>
            <person name="Qin B."/>
            <person name="Qu C."/>
            <person name="Retzel E.F."/>
            <person name="Riddle C."/>
            <person name="Sallet E."/>
            <person name="Samain S."/>
            <person name="Samson N."/>
            <person name="Sanders I."/>
            <person name="Saurat O."/>
            <person name="Scarpelli C."/>
            <person name="Schiex T."/>
            <person name="Segurens B."/>
            <person name="Severin A.J."/>
            <person name="Sherrier D.J."/>
            <person name="Shi R."/>
            <person name="Sims S."/>
            <person name="Singer S.R."/>
            <person name="Sinharoy S."/>
            <person name="Sterck L."/>
            <person name="Viollet A."/>
            <person name="Wang B.B."/>
            <person name="Wang K."/>
            <person name="Wang M."/>
            <person name="Wang X."/>
            <person name="Warfsmann J."/>
            <person name="Weissenbach J."/>
            <person name="White D.D."/>
            <person name="White J.D."/>
            <person name="Wiley G.B."/>
            <person name="Wincker P."/>
            <person name="Xing Y."/>
            <person name="Yang L."/>
            <person name="Yao Z."/>
            <person name="Ying F."/>
            <person name="Zhai J."/>
            <person name="Zhou L."/>
            <person name="Zuber A."/>
            <person name="Denarie J."/>
            <person name="Dixon R.A."/>
            <person name="May G.D."/>
            <person name="Schwartz D.C."/>
            <person name="Rogers J."/>
            <person name="Quetier F."/>
            <person name="Town C.D."/>
            <person name="Roe B.A."/>
        </authorList>
    </citation>
    <scope>NUCLEOTIDE SEQUENCE [LARGE SCALE GENOMIC DNA]</scope>
    <source>
        <strain evidence="2">A17</strain>
        <strain evidence="3 4">cv. Jemalong A17</strain>
    </source>
</reference>
<dbReference type="GO" id="GO:0005886">
    <property type="term" value="C:plasma membrane"/>
    <property type="evidence" value="ECO:0007669"/>
    <property type="project" value="UniProtKB-SubCell"/>
</dbReference>
<dbReference type="Proteomes" id="UP000002051">
    <property type="component" value="Unassembled WGS sequence"/>
</dbReference>
<proteinExistence type="predicted"/>
<reference evidence="3" key="3">
    <citation type="submission" date="2015-04" db="UniProtKB">
        <authorList>
            <consortium name="EnsemblPlants"/>
        </authorList>
    </citation>
    <scope>IDENTIFICATION</scope>
    <source>
        <strain evidence="3">cv. Jemalong A17</strain>
    </source>
</reference>
<dbReference type="InterPro" id="IPR036770">
    <property type="entry name" value="Ankyrin_rpt-contain_sf"/>
</dbReference>
<accession>G7IDB3</accession>
<dbReference type="PANTHER" id="PTHR47303">
    <property type="match status" value="1"/>
</dbReference>
<keyword evidence="4" id="KW-1185">Reference proteome</keyword>
<reference evidence="2 4" key="2">
    <citation type="journal article" date="2014" name="BMC Genomics">
        <title>An improved genome release (version Mt4.0) for the model legume Medicago truncatula.</title>
        <authorList>
            <person name="Tang H."/>
            <person name="Krishnakumar V."/>
            <person name="Bidwell S."/>
            <person name="Rosen B."/>
            <person name="Chan A."/>
            <person name="Zhou S."/>
            <person name="Gentzbittel L."/>
            <person name="Childs K.L."/>
            <person name="Yandell M."/>
            <person name="Gundlach H."/>
            <person name="Mayer K.F."/>
            <person name="Schwartz D.C."/>
            <person name="Town C.D."/>
        </authorList>
    </citation>
    <scope>GENOME REANNOTATION</scope>
    <source>
        <strain evidence="3 4">cv. Jemalong A17</strain>
    </source>
</reference>
<dbReference type="SUPFAM" id="SSF48403">
    <property type="entry name" value="Ankyrin repeat"/>
    <property type="match status" value="1"/>
</dbReference>
<dbReference type="InterPro" id="IPR002110">
    <property type="entry name" value="Ankyrin_rpt"/>
</dbReference>
<dbReference type="PaxDb" id="3880-AES62919"/>
<evidence type="ECO:0000313" key="3">
    <source>
        <dbReference type="EnsemblPlants" id="AES62919"/>
    </source>
</evidence>
<evidence type="ECO:0000313" key="4">
    <source>
        <dbReference type="Proteomes" id="UP000002051"/>
    </source>
</evidence>
<dbReference type="Pfam" id="PF12796">
    <property type="entry name" value="Ank_2"/>
    <property type="match status" value="1"/>
</dbReference>
<evidence type="ECO:0000313" key="2">
    <source>
        <dbReference type="EMBL" id="AES62919.1"/>
    </source>
</evidence>
<organism evidence="2 4">
    <name type="scientific">Medicago truncatula</name>
    <name type="common">Barrel medic</name>
    <name type="synonym">Medicago tribuloides</name>
    <dbReference type="NCBI Taxonomy" id="3880"/>
    <lineage>
        <taxon>Eukaryota</taxon>
        <taxon>Viridiplantae</taxon>
        <taxon>Streptophyta</taxon>
        <taxon>Embryophyta</taxon>
        <taxon>Tracheophyta</taxon>
        <taxon>Spermatophyta</taxon>
        <taxon>Magnoliopsida</taxon>
        <taxon>eudicotyledons</taxon>
        <taxon>Gunneridae</taxon>
        <taxon>Pentapetalae</taxon>
        <taxon>rosids</taxon>
        <taxon>fabids</taxon>
        <taxon>Fabales</taxon>
        <taxon>Fabaceae</taxon>
        <taxon>Papilionoideae</taxon>
        <taxon>50 kb inversion clade</taxon>
        <taxon>NPAAA clade</taxon>
        <taxon>Hologalegina</taxon>
        <taxon>IRL clade</taxon>
        <taxon>Trifolieae</taxon>
        <taxon>Medicago</taxon>
    </lineage>
</organism>
<dbReference type="EnsemblPlants" id="AES62919">
    <property type="protein sequence ID" value="AES62919"/>
    <property type="gene ID" value="MTR_1g113740"/>
</dbReference>
<protein>
    <submittedName>
        <fullName evidence="2">Ankyrin repeat protein, putative</fullName>
    </submittedName>
</protein>
<name>G7IDB3_MEDTR</name>